<dbReference type="EMBL" id="ASGP02000006">
    <property type="protein sequence ID" value="KAH9501710.1"/>
    <property type="molecule type" value="Genomic_DNA"/>
</dbReference>
<dbReference type="Proteomes" id="UP000790347">
    <property type="component" value="Unassembled WGS sequence"/>
</dbReference>
<comment type="caution">
    <text evidence="1">The sequence shown here is derived from an EMBL/GenBank/DDBJ whole genome shotgun (WGS) entry which is preliminary data.</text>
</comment>
<name>A0A922L1U0_DERFA</name>
<proteinExistence type="predicted"/>
<accession>A0A922L1U0</accession>
<evidence type="ECO:0000313" key="2">
    <source>
        <dbReference type="Proteomes" id="UP000790347"/>
    </source>
</evidence>
<organism evidence="1 2">
    <name type="scientific">Dermatophagoides farinae</name>
    <name type="common">American house dust mite</name>
    <dbReference type="NCBI Taxonomy" id="6954"/>
    <lineage>
        <taxon>Eukaryota</taxon>
        <taxon>Metazoa</taxon>
        <taxon>Ecdysozoa</taxon>
        <taxon>Arthropoda</taxon>
        <taxon>Chelicerata</taxon>
        <taxon>Arachnida</taxon>
        <taxon>Acari</taxon>
        <taxon>Acariformes</taxon>
        <taxon>Sarcoptiformes</taxon>
        <taxon>Astigmata</taxon>
        <taxon>Psoroptidia</taxon>
        <taxon>Analgoidea</taxon>
        <taxon>Pyroglyphidae</taxon>
        <taxon>Dermatophagoidinae</taxon>
        <taxon>Dermatophagoides</taxon>
    </lineage>
</organism>
<gene>
    <name evidence="1" type="ORF">DERF_012535</name>
</gene>
<dbReference type="AlphaFoldDB" id="A0A922L1U0"/>
<reference evidence="1" key="2">
    <citation type="journal article" date="2022" name="Res Sq">
        <title>Comparative Genomics Reveals Insights into the Divergent Evolution of Astigmatic Mites and Household Pest Adaptations.</title>
        <authorList>
            <person name="Xiong Q."/>
            <person name="Wan A.T.-Y."/>
            <person name="Liu X.-Y."/>
            <person name="Fung C.S.-H."/>
            <person name="Xiao X."/>
            <person name="Malainual N."/>
            <person name="Hou J."/>
            <person name="Wang L."/>
            <person name="Wang M."/>
            <person name="Yang K."/>
            <person name="Cui Y."/>
            <person name="Leung E."/>
            <person name="Nong W."/>
            <person name="Shin S.-K."/>
            <person name="Au S."/>
            <person name="Jeong K.Y."/>
            <person name="Chew F.T."/>
            <person name="Hui J."/>
            <person name="Leung T.F."/>
            <person name="Tungtrongchitr A."/>
            <person name="Zhong N."/>
            <person name="Liu Z."/>
            <person name="Tsui S."/>
        </authorList>
    </citation>
    <scope>NUCLEOTIDE SEQUENCE</scope>
    <source>
        <strain evidence="1">Derf</strain>
        <tissue evidence="1">Whole organism</tissue>
    </source>
</reference>
<reference evidence="1" key="1">
    <citation type="submission" date="2013-05" db="EMBL/GenBank/DDBJ databases">
        <authorList>
            <person name="Yim A.K.Y."/>
            <person name="Chan T.F."/>
            <person name="Ji K.M."/>
            <person name="Liu X.Y."/>
            <person name="Zhou J.W."/>
            <person name="Li R.Q."/>
            <person name="Yang K.Y."/>
            <person name="Li J."/>
            <person name="Li M."/>
            <person name="Law P.T.W."/>
            <person name="Wu Y.L."/>
            <person name="Cai Z.L."/>
            <person name="Qin H."/>
            <person name="Bao Y."/>
            <person name="Leung R.K.K."/>
            <person name="Ng P.K.S."/>
            <person name="Zou J."/>
            <person name="Zhong X.J."/>
            <person name="Ran P.X."/>
            <person name="Zhong N.S."/>
            <person name="Liu Z.G."/>
            <person name="Tsui S.K.W."/>
        </authorList>
    </citation>
    <scope>NUCLEOTIDE SEQUENCE</scope>
    <source>
        <strain evidence="1">Derf</strain>
        <tissue evidence="1">Whole organism</tissue>
    </source>
</reference>
<evidence type="ECO:0000313" key="1">
    <source>
        <dbReference type="EMBL" id="KAH9501710.1"/>
    </source>
</evidence>
<protein>
    <submittedName>
        <fullName evidence="1">Uncharacterized protein</fullName>
    </submittedName>
</protein>
<sequence length="75" mass="8675">MVITLIVRIIHNDNMLPHSGQKCKIFHLSLLVCIVKVYDDTTIVSIINRSHVGHEIKSSLITDEFKKKILLFYQI</sequence>
<keyword evidence="2" id="KW-1185">Reference proteome</keyword>